<feature type="compositionally biased region" description="Polar residues" evidence="1">
    <location>
        <begin position="50"/>
        <end position="68"/>
    </location>
</feature>
<name>A0A9P7FH95_9AGAM</name>
<dbReference type="GeneID" id="64691781"/>
<evidence type="ECO:0000256" key="1">
    <source>
        <dbReference type="SAM" id="MobiDB-lite"/>
    </source>
</evidence>
<dbReference type="Proteomes" id="UP000823399">
    <property type="component" value="Unassembled WGS sequence"/>
</dbReference>
<comment type="caution">
    <text evidence="2">The sequence shown here is derived from an EMBL/GenBank/DDBJ whole genome shotgun (WGS) entry which is preliminary data.</text>
</comment>
<evidence type="ECO:0000313" key="2">
    <source>
        <dbReference type="EMBL" id="KAG2115930.1"/>
    </source>
</evidence>
<dbReference type="EMBL" id="JABBWM010000007">
    <property type="protein sequence ID" value="KAG2115930.1"/>
    <property type="molecule type" value="Genomic_DNA"/>
</dbReference>
<evidence type="ECO:0000313" key="3">
    <source>
        <dbReference type="Proteomes" id="UP000823399"/>
    </source>
</evidence>
<feature type="region of interest" description="Disordered" evidence="1">
    <location>
        <begin position="50"/>
        <end position="78"/>
    </location>
</feature>
<proteinExistence type="predicted"/>
<sequence length="78" mass="8884">MFLLLRVDWYARLIFFVLVQVSLIYLQRYAAADAPTFDEDLIRDEDYIPSTHQNSQQPSTGVQVTTGQHGSGRLCGCF</sequence>
<keyword evidence="3" id="KW-1185">Reference proteome</keyword>
<dbReference type="AlphaFoldDB" id="A0A9P7FH95"/>
<gene>
    <name evidence="2" type="ORF">F5147DRAFT_384841</name>
</gene>
<reference evidence="2" key="1">
    <citation type="journal article" date="2020" name="New Phytol.">
        <title>Comparative genomics reveals dynamic genome evolution in host specialist ectomycorrhizal fungi.</title>
        <authorList>
            <person name="Lofgren L.A."/>
            <person name="Nguyen N.H."/>
            <person name="Vilgalys R."/>
            <person name="Ruytinx J."/>
            <person name="Liao H.L."/>
            <person name="Branco S."/>
            <person name="Kuo A."/>
            <person name="LaButti K."/>
            <person name="Lipzen A."/>
            <person name="Andreopoulos W."/>
            <person name="Pangilinan J."/>
            <person name="Riley R."/>
            <person name="Hundley H."/>
            <person name="Na H."/>
            <person name="Barry K."/>
            <person name="Grigoriev I.V."/>
            <person name="Stajich J.E."/>
            <person name="Kennedy P.G."/>
        </authorList>
    </citation>
    <scope>NUCLEOTIDE SEQUENCE</scope>
    <source>
        <strain evidence="2">FC423</strain>
    </source>
</reference>
<protein>
    <submittedName>
        <fullName evidence="2">Uncharacterized protein</fullName>
    </submittedName>
</protein>
<dbReference type="RefSeq" id="XP_041297309.1">
    <property type="nucleotide sequence ID" value="XM_041429522.1"/>
</dbReference>
<organism evidence="2 3">
    <name type="scientific">Suillus discolor</name>
    <dbReference type="NCBI Taxonomy" id="1912936"/>
    <lineage>
        <taxon>Eukaryota</taxon>
        <taxon>Fungi</taxon>
        <taxon>Dikarya</taxon>
        <taxon>Basidiomycota</taxon>
        <taxon>Agaricomycotina</taxon>
        <taxon>Agaricomycetes</taxon>
        <taxon>Agaricomycetidae</taxon>
        <taxon>Boletales</taxon>
        <taxon>Suillineae</taxon>
        <taxon>Suillaceae</taxon>
        <taxon>Suillus</taxon>
    </lineage>
</organism>
<dbReference type="OrthoDB" id="2690529at2759"/>
<accession>A0A9P7FH95</accession>